<keyword evidence="1" id="KW-0472">Membrane</keyword>
<protein>
    <submittedName>
        <fullName evidence="2">Uncharacterized protein</fullName>
    </submittedName>
</protein>
<keyword evidence="1" id="KW-0812">Transmembrane</keyword>
<proteinExistence type="predicted"/>
<feature type="transmembrane region" description="Helical" evidence="1">
    <location>
        <begin position="12"/>
        <end position="33"/>
    </location>
</feature>
<reference evidence="2 3" key="1">
    <citation type="submission" date="2013-08" db="EMBL/GenBank/DDBJ databases">
        <title>Genome sequencing of Lysobacter.</title>
        <authorList>
            <person name="Zhang S."/>
            <person name="Wang G."/>
        </authorList>
    </citation>
    <scope>NUCLEOTIDE SEQUENCE [LARGE SCALE GENOMIC DNA]</scope>
    <source>
        <strain evidence="2 3">GH1-9</strain>
    </source>
</reference>
<dbReference type="STRING" id="1385517.N800_02250"/>
<dbReference type="Proteomes" id="UP000029998">
    <property type="component" value="Unassembled WGS sequence"/>
</dbReference>
<dbReference type="EMBL" id="AVPU01000009">
    <property type="protein sequence ID" value="KGM54902.1"/>
    <property type="molecule type" value="Genomic_DNA"/>
</dbReference>
<evidence type="ECO:0000313" key="3">
    <source>
        <dbReference type="Proteomes" id="UP000029998"/>
    </source>
</evidence>
<comment type="caution">
    <text evidence="2">The sequence shown here is derived from an EMBL/GenBank/DDBJ whole genome shotgun (WGS) entry which is preliminary data.</text>
</comment>
<sequence length="84" mass="9338">MANHFLKPMTPVMRVAWHAASITFAVGITAFLHQAGFSIGHASPAHLALAVLAFSLASLALRLFFQQAATPEELFSRFLFRRRR</sequence>
<feature type="transmembrane region" description="Helical" evidence="1">
    <location>
        <begin position="45"/>
        <end position="65"/>
    </location>
</feature>
<dbReference type="AlphaFoldDB" id="A0A0A0F0I2"/>
<keyword evidence="1" id="KW-1133">Transmembrane helix</keyword>
<evidence type="ECO:0000313" key="2">
    <source>
        <dbReference type="EMBL" id="KGM54902.1"/>
    </source>
</evidence>
<evidence type="ECO:0000256" key="1">
    <source>
        <dbReference type="SAM" id="Phobius"/>
    </source>
</evidence>
<keyword evidence="3" id="KW-1185">Reference proteome</keyword>
<accession>A0A0A0F0I2</accession>
<gene>
    <name evidence="2" type="ORF">N800_02250</name>
</gene>
<organism evidence="2 3">
    <name type="scientific">Lysobacter daejeonensis GH1-9</name>
    <dbReference type="NCBI Taxonomy" id="1385517"/>
    <lineage>
        <taxon>Bacteria</taxon>
        <taxon>Pseudomonadati</taxon>
        <taxon>Pseudomonadota</taxon>
        <taxon>Gammaproteobacteria</taxon>
        <taxon>Lysobacterales</taxon>
        <taxon>Lysobacteraceae</taxon>
        <taxon>Aerolutibacter</taxon>
    </lineage>
</organism>
<name>A0A0A0F0I2_9GAMM</name>